<dbReference type="eggNOG" id="COG3218">
    <property type="taxonomic scope" value="Bacteria"/>
</dbReference>
<sequence length="199" mass="23051">MLKQLFYILTFIFMLCGCSLRHETINKNENIILKDEGIDSNIFFKKTGKILKIRNANAPLYLNSRAIVYIDNGFSNKYAHYFWGDLPSNLYSFLILSKFEQSNIFTTLLSSTSSLNADYALESRINSFEQILNNNENYAQISISVNFINLENNQIIAHKIFNTKEKIEKKDIRSTYNAFQKALNKIGNEIVFWVNSNLS</sequence>
<dbReference type="KEGG" id="cjj:CJJ81176_1640"/>
<name>A0A0H3PAQ0_CAMJJ</name>
<evidence type="ECO:0000313" key="1">
    <source>
        <dbReference type="EMBL" id="EAQ72822.1"/>
    </source>
</evidence>
<dbReference type="Gene3D" id="3.40.50.10610">
    <property type="entry name" value="ABC-type transport auxiliary lipoprotein component"/>
    <property type="match status" value="1"/>
</dbReference>
<dbReference type="AlphaFoldDB" id="A0A0H3PAQ0"/>
<reference evidence="2" key="1">
    <citation type="submission" date="2006-12" db="EMBL/GenBank/DDBJ databases">
        <authorList>
            <person name="Fouts D.E."/>
            <person name="Nelson K.E."/>
            <person name="Sebastian Y."/>
        </authorList>
    </citation>
    <scope>NUCLEOTIDE SEQUENCE [LARGE SCALE GENOMIC DNA]</scope>
    <source>
        <strain evidence="2">81-176</strain>
    </source>
</reference>
<accession>A0A0H3PAQ0</accession>
<dbReference type="Proteomes" id="UP000000646">
    <property type="component" value="Chromosome"/>
</dbReference>
<dbReference type="EMBL" id="CP000538">
    <property type="protein sequence ID" value="EAQ72822.1"/>
    <property type="molecule type" value="Genomic_DNA"/>
</dbReference>
<dbReference type="HOGENOM" id="CLU_1364069_0_0_7"/>
<keyword evidence="1" id="KW-0449">Lipoprotein</keyword>
<protein>
    <submittedName>
        <fullName evidence="1">Lipoprotein, putative</fullName>
    </submittedName>
</protein>
<dbReference type="RefSeq" id="WP_002868880.1">
    <property type="nucleotide sequence ID" value="NC_008787.1"/>
</dbReference>
<dbReference type="PROSITE" id="PS51257">
    <property type="entry name" value="PROKAR_LIPOPROTEIN"/>
    <property type="match status" value="1"/>
</dbReference>
<evidence type="ECO:0000313" key="2">
    <source>
        <dbReference type="Proteomes" id="UP000000646"/>
    </source>
</evidence>
<proteinExistence type="predicted"/>
<organism evidence="1 2">
    <name type="scientific">Campylobacter jejuni subsp. jejuni serotype O:23/36 (strain 81-176)</name>
    <dbReference type="NCBI Taxonomy" id="354242"/>
    <lineage>
        <taxon>Bacteria</taxon>
        <taxon>Pseudomonadati</taxon>
        <taxon>Campylobacterota</taxon>
        <taxon>Epsilonproteobacteria</taxon>
        <taxon>Campylobacterales</taxon>
        <taxon>Campylobacteraceae</taxon>
        <taxon>Campylobacter</taxon>
    </lineage>
</organism>
<dbReference type="SUPFAM" id="SSF159594">
    <property type="entry name" value="XCC0632-like"/>
    <property type="match status" value="1"/>
</dbReference>
<gene>
    <name evidence="1" type="ordered locus">CJJ81176_1640</name>
</gene>